<evidence type="ECO:0000313" key="5">
    <source>
        <dbReference type="EMBL" id="TMJ15554.1"/>
    </source>
</evidence>
<comment type="similarity">
    <text evidence="1">Belongs to the leucine-binding protein family.</text>
</comment>
<dbReference type="Gene3D" id="3.40.50.2300">
    <property type="match status" value="2"/>
</dbReference>
<dbReference type="PANTHER" id="PTHR30483:SF6">
    <property type="entry name" value="PERIPLASMIC BINDING PROTEIN OF ABC TRANSPORTER FOR NATURAL AMINO ACIDS"/>
    <property type="match status" value="1"/>
</dbReference>
<dbReference type="EMBL" id="VBAM01000052">
    <property type="protein sequence ID" value="TMJ15554.1"/>
    <property type="molecule type" value="Genomic_DNA"/>
</dbReference>
<sequence>MAMRRLLIVALGLMLTGGTATSLAAPPIVVGAVYPTHGSQGTGGVEEFRGVELAAAYVNQRGGVDGRPIRLQLADASSYDAAPGAVEQLAHAGITVVVGSYGSTISRPAADTASRLGLVFWETGAVGQLTMGAATSNRVFRFAPTGGTLGRAAVAFVRDELAPRLHRARPLQYGVAYVDDVYGRAVGLGALAEVQRSRLPLAGAFPYQLRKLRYPDLAGRIAGARPDVLVVGAYLEDGAELRRALVHARVPLVATIGTSSSYCMPAFGRLLGQAAVGVFASDKPDGDVLRPDRLAHEAGQALRWARAEYRRRYREPFSAPALAGLAGGLALFQHVLPRAGDSSAEAVARAAREVALPEGALPNGSGLAFGPPGTPDGSTNLRATSVIWEWVGLNTRAVVWPPTFATHPIAFP</sequence>
<evidence type="ECO:0000256" key="1">
    <source>
        <dbReference type="ARBA" id="ARBA00010062"/>
    </source>
</evidence>
<protein>
    <submittedName>
        <fullName evidence="5">Amino acid ABC transporter substrate-binding protein</fullName>
    </submittedName>
</protein>
<dbReference type="Proteomes" id="UP000320393">
    <property type="component" value="Unassembled WGS sequence"/>
</dbReference>
<name>A0A537M5J0_9BACT</name>
<evidence type="ECO:0000313" key="6">
    <source>
        <dbReference type="Proteomes" id="UP000320393"/>
    </source>
</evidence>
<dbReference type="InterPro" id="IPR028081">
    <property type="entry name" value="Leu-bd"/>
</dbReference>
<feature type="chain" id="PRO_5021757063" evidence="3">
    <location>
        <begin position="25"/>
        <end position="412"/>
    </location>
</feature>
<keyword evidence="2 3" id="KW-0732">Signal</keyword>
<dbReference type="AlphaFoldDB" id="A0A537M5J0"/>
<feature type="signal peptide" evidence="3">
    <location>
        <begin position="1"/>
        <end position="24"/>
    </location>
</feature>
<dbReference type="InterPro" id="IPR051010">
    <property type="entry name" value="BCAA_transport"/>
</dbReference>
<dbReference type="InterPro" id="IPR028082">
    <property type="entry name" value="Peripla_BP_I"/>
</dbReference>
<dbReference type="Pfam" id="PF13458">
    <property type="entry name" value="Peripla_BP_6"/>
    <property type="match status" value="1"/>
</dbReference>
<gene>
    <name evidence="5" type="ORF">E6H02_01795</name>
</gene>
<accession>A0A537M5J0</accession>
<evidence type="ECO:0000256" key="2">
    <source>
        <dbReference type="ARBA" id="ARBA00022729"/>
    </source>
</evidence>
<reference evidence="5 6" key="1">
    <citation type="journal article" date="2019" name="Nat. Microbiol.">
        <title>Mediterranean grassland soil C-N compound turnover is dependent on rainfall and depth, and is mediated by genomically divergent microorganisms.</title>
        <authorList>
            <person name="Diamond S."/>
            <person name="Andeer P.F."/>
            <person name="Li Z."/>
            <person name="Crits-Christoph A."/>
            <person name="Burstein D."/>
            <person name="Anantharaman K."/>
            <person name="Lane K.R."/>
            <person name="Thomas B.C."/>
            <person name="Pan C."/>
            <person name="Northen T.R."/>
            <person name="Banfield J.F."/>
        </authorList>
    </citation>
    <scope>NUCLEOTIDE SEQUENCE [LARGE SCALE GENOMIC DNA]</scope>
    <source>
        <strain evidence="5">NP_5</strain>
    </source>
</reference>
<comment type="caution">
    <text evidence="5">The sequence shown here is derived from an EMBL/GenBank/DDBJ whole genome shotgun (WGS) entry which is preliminary data.</text>
</comment>
<feature type="domain" description="Leucine-binding protein" evidence="4">
    <location>
        <begin position="27"/>
        <end position="358"/>
    </location>
</feature>
<dbReference type="SUPFAM" id="SSF53822">
    <property type="entry name" value="Periplasmic binding protein-like I"/>
    <property type="match status" value="1"/>
</dbReference>
<proteinExistence type="inferred from homology"/>
<dbReference type="PANTHER" id="PTHR30483">
    <property type="entry name" value="LEUCINE-SPECIFIC-BINDING PROTEIN"/>
    <property type="match status" value="1"/>
</dbReference>
<evidence type="ECO:0000259" key="4">
    <source>
        <dbReference type="Pfam" id="PF13458"/>
    </source>
</evidence>
<evidence type="ECO:0000256" key="3">
    <source>
        <dbReference type="SAM" id="SignalP"/>
    </source>
</evidence>
<organism evidence="5 6">
    <name type="scientific">Candidatus Segetimicrobium genomatis</name>
    <dbReference type="NCBI Taxonomy" id="2569760"/>
    <lineage>
        <taxon>Bacteria</taxon>
        <taxon>Bacillati</taxon>
        <taxon>Candidatus Sysuimicrobiota</taxon>
        <taxon>Candidatus Sysuimicrobiia</taxon>
        <taxon>Candidatus Sysuimicrobiales</taxon>
        <taxon>Candidatus Segetimicrobiaceae</taxon>
        <taxon>Candidatus Segetimicrobium</taxon>
    </lineage>
</organism>